<evidence type="ECO:0000256" key="1">
    <source>
        <dbReference type="SAM" id="SignalP"/>
    </source>
</evidence>
<keyword evidence="1" id="KW-0732">Signal</keyword>
<dbReference type="RefSeq" id="WP_237468627.1">
    <property type="nucleotide sequence ID" value="NZ_CAKLDI010000002.1"/>
</dbReference>
<keyword evidence="3" id="KW-1185">Reference proteome</keyword>
<accession>A0ABN8DZH5</accession>
<evidence type="ECO:0000313" key="2">
    <source>
        <dbReference type="EMBL" id="CAH0535775.1"/>
    </source>
</evidence>
<protein>
    <recommendedName>
        <fullName evidence="4">DUF1499 domain-containing protein</fullName>
    </recommendedName>
</protein>
<dbReference type="PANTHER" id="PTHR34801">
    <property type="entry name" value="EXPRESSED PROTEIN"/>
    <property type="match status" value="1"/>
</dbReference>
<dbReference type="Proteomes" id="UP000838672">
    <property type="component" value="Unassembled WGS sequence"/>
</dbReference>
<feature type="chain" id="PRO_5045587631" description="DUF1499 domain-containing protein" evidence="1">
    <location>
        <begin position="22"/>
        <end position="152"/>
    </location>
</feature>
<dbReference type="PROSITE" id="PS51257">
    <property type="entry name" value="PROKAR_LIPOPROTEIN"/>
    <property type="match status" value="1"/>
</dbReference>
<gene>
    <name evidence="2" type="ORF">VST7929_03249</name>
</gene>
<proteinExistence type="predicted"/>
<evidence type="ECO:0008006" key="4">
    <source>
        <dbReference type="Google" id="ProtNLM"/>
    </source>
</evidence>
<dbReference type="Pfam" id="PF07386">
    <property type="entry name" value="DUF1499"/>
    <property type="match status" value="1"/>
</dbReference>
<organism evidence="2 3">
    <name type="scientific">Vibrio stylophorae</name>
    <dbReference type="NCBI Taxonomy" id="659351"/>
    <lineage>
        <taxon>Bacteria</taxon>
        <taxon>Pseudomonadati</taxon>
        <taxon>Pseudomonadota</taxon>
        <taxon>Gammaproteobacteria</taxon>
        <taxon>Vibrionales</taxon>
        <taxon>Vibrionaceae</taxon>
        <taxon>Vibrio</taxon>
    </lineage>
</organism>
<reference evidence="2" key="1">
    <citation type="submission" date="2021-11" db="EMBL/GenBank/DDBJ databases">
        <authorList>
            <person name="Rodrigo-Torres L."/>
            <person name="Arahal R. D."/>
            <person name="Lucena T."/>
        </authorList>
    </citation>
    <scope>NUCLEOTIDE SEQUENCE</scope>
    <source>
        <strain evidence="2">CECT 7929</strain>
    </source>
</reference>
<evidence type="ECO:0000313" key="3">
    <source>
        <dbReference type="Proteomes" id="UP000838672"/>
    </source>
</evidence>
<dbReference type="PANTHER" id="PTHR34801:SF6">
    <property type="entry name" value="SLL1620 PROTEIN"/>
    <property type="match status" value="1"/>
</dbReference>
<dbReference type="EMBL" id="CAKLDI010000002">
    <property type="protein sequence ID" value="CAH0535775.1"/>
    <property type="molecule type" value="Genomic_DNA"/>
</dbReference>
<sequence length="152" mass="17340">MKLTLILLIFAVSTLSGCAYWKNQTPPKRLGLNEDNQFAPMPESPNAVSSQTSIESHYVAPIAFSSSAQTVQKQIVAALRKMPNSQLVTVLPHYIHVTFTSTLWRFIDDVEIYIDTQHHLIHYRSQSRLGYSDFGVNRARYQLFVEQLAQQQ</sequence>
<feature type="signal peptide" evidence="1">
    <location>
        <begin position="1"/>
        <end position="21"/>
    </location>
</feature>
<dbReference type="PIRSF" id="PIRSF026426">
    <property type="entry name" value="DUF1499"/>
    <property type="match status" value="1"/>
</dbReference>
<comment type="caution">
    <text evidence="2">The sequence shown here is derived from an EMBL/GenBank/DDBJ whole genome shotgun (WGS) entry which is preliminary data.</text>
</comment>
<name>A0ABN8DZH5_9VIBR</name>
<dbReference type="InterPro" id="IPR010865">
    <property type="entry name" value="DUF1499"/>
</dbReference>